<reference evidence="2 3" key="1">
    <citation type="journal article" date="2018" name="Mol. Biol. Evol.">
        <title>Broad Genomic Sampling Reveals a Smut Pathogenic Ancestry of the Fungal Clade Ustilaginomycotina.</title>
        <authorList>
            <person name="Kijpornyongpan T."/>
            <person name="Mondo S.J."/>
            <person name="Barry K."/>
            <person name="Sandor L."/>
            <person name="Lee J."/>
            <person name="Lipzen A."/>
            <person name="Pangilinan J."/>
            <person name="LaButti K."/>
            <person name="Hainaut M."/>
            <person name="Henrissat B."/>
            <person name="Grigoriev I.V."/>
            <person name="Spatafora J.W."/>
            <person name="Aime M.C."/>
        </authorList>
    </citation>
    <scope>NUCLEOTIDE SEQUENCE [LARGE SCALE GENOMIC DNA]</scope>
    <source>
        <strain evidence="2 3">MCA 4718</strain>
    </source>
</reference>
<evidence type="ECO:0000313" key="3">
    <source>
        <dbReference type="Proteomes" id="UP000245942"/>
    </source>
</evidence>
<feature type="compositionally biased region" description="Basic and acidic residues" evidence="1">
    <location>
        <begin position="264"/>
        <end position="280"/>
    </location>
</feature>
<feature type="compositionally biased region" description="Polar residues" evidence="1">
    <location>
        <begin position="248"/>
        <end position="261"/>
    </location>
</feature>
<protein>
    <submittedName>
        <fullName evidence="2">Uncharacterized protein</fullName>
    </submittedName>
</protein>
<feature type="region of interest" description="Disordered" evidence="1">
    <location>
        <begin position="325"/>
        <end position="355"/>
    </location>
</feature>
<sequence length="355" mass="37734">MDSVVHPAVRYLQPEQMYPSSDLKAMPRNMTVLNYGASHDTQTSKGSFAHSVGNGRIDTASGTVDSSHDQPPRSYSTPLSQPPPLRESQGRAITPDIPSPARQQIYEAKRAAIVPLEDTLRALQEEEAALLHQLEVRRLNHYQDSLSKQIEERRLRVGILEHELNRTVSGSSNLDANTGDQDSVASNGTPVSPARSLTSFLSSGKENLETVSDEYDNEPSKDSLVLARHQLASLALGSTQSEGHHNSIADSSAGSVKSPSLPSRPREGSLRKAFTAEESRLTSLGSPPTTPFSPRSAQGGFPHSLPPNTVTAGSSAAFHGVASAVSTGDAGIPAPKPSNFSVSSSSSRALRTSAL</sequence>
<accession>A0A316ULT0</accession>
<dbReference type="RefSeq" id="XP_025351315.1">
    <property type="nucleotide sequence ID" value="XM_025489785.1"/>
</dbReference>
<feature type="compositionally biased region" description="Low complexity" evidence="1">
    <location>
        <begin position="338"/>
        <end position="347"/>
    </location>
</feature>
<dbReference type="EMBL" id="KZ819321">
    <property type="protein sequence ID" value="PWN24155.1"/>
    <property type="molecule type" value="Genomic_DNA"/>
</dbReference>
<evidence type="ECO:0000313" key="2">
    <source>
        <dbReference type="EMBL" id="PWN24155.1"/>
    </source>
</evidence>
<feature type="compositionally biased region" description="Polar residues" evidence="1">
    <location>
        <begin position="281"/>
        <end position="296"/>
    </location>
</feature>
<feature type="region of interest" description="Disordered" evidence="1">
    <location>
        <begin position="38"/>
        <end position="97"/>
    </location>
</feature>
<proteinExistence type="predicted"/>
<name>A0A316ULT0_9BASI</name>
<dbReference type="GeneID" id="37011519"/>
<organism evidence="2 3">
    <name type="scientific">Pseudomicrostroma glucosiphilum</name>
    <dbReference type="NCBI Taxonomy" id="1684307"/>
    <lineage>
        <taxon>Eukaryota</taxon>
        <taxon>Fungi</taxon>
        <taxon>Dikarya</taxon>
        <taxon>Basidiomycota</taxon>
        <taxon>Ustilaginomycotina</taxon>
        <taxon>Exobasidiomycetes</taxon>
        <taxon>Microstromatales</taxon>
        <taxon>Microstromatales incertae sedis</taxon>
        <taxon>Pseudomicrostroma</taxon>
    </lineage>
</organism>
<evidence type="ECO:0000256" key="1">
    <source>
        <dbReference type="SAM" id="MobiDB-lite"/>
    </source>
</evidence>
<dbReference type="AlphaFoldDB" id="A0A316ULT0"/>
<feature type="region of interest" description="Disordered" evidence="1">
    <location>
        <begin position="169"/>
        <end position="197"/>
    </location>
</feature>
<dbReference type="Proteomes" id="UP000245942">
    <property type="component" value="Unassembled WGS sequence"/>
</dbReference>
<feature type="region of interest" description="Disordered" evidence="1">
    <location>
        <begin position="238"/>
        <end position="313"/>
    </location>
</feature>
<gene>
    <name evidence="2" type="ORF">BCV69DRAFT_21645</name>
</gene>
<keyword evidence="3" id="KW-1185">Reference proteome</keyword>